<comment type="function">
    <text evidence="10">Component of the cytochrome c oxidase, the last enzyme in the mitochondrial electron transport chain which drives oxidative phosphorylation.</text>
</comment>
<name>A0A6H5GIL5_9HEMI</name>
<keyword evidence="5" id="KW-0809">Transit peptide</keyword>
<proteinExistence type="inferred from homology"/>
<accession>A0A6H5GIL5</accession>
<keyword evidence="4 10" id="KW-0999">Mitochondrion inner membrane</keyword>
<keyword evidence="8 10" id="KW-0496">Mitochondrion</keyword>
<comment type="subunit">
    <text evidence="10">Component of the cytochrome c oxidase (complex IV, CIV), a multisubunit enzyme composed of 14 subunits.</text>
</comment>
<comment type="similarity">
    <text evidence="2 10">Belongs to the cytochrome c oxidase IV family.</text>
</comment>
<evidence type="ECO:0000256" key="2">
    <source>
        <dbReference type="ARBA" id="ARBA00008135"/>
    </source>
</evidence>
<evidence type="ECO:0000313" key="12">
    <source>
        <dbReference type="Proteomes" id="UP000479000"/>
    </source>
</evidence>
<comment type="subcellular location">
    <subcellularLocation>
        <location evidence="1 10">Mitochondrion inner membrane</location>
        <topology evidence="1 10">Single-pass membrane protein</topology>
    </subcellularLocation>
</comment>
<evidence type="ECO:0000256" key="6">
    <source>
        <dbReference type="ARBA" id="ARBA00022989"/>
    </source>
</evidence>
<dbReference type="UniPathway" id="UPA00705"/>
<evidence type="ECO:0000256" key="9">
    <source>
        <dbReference type="ARBA" id="ARBA00023136"/>
    </source>
</evidence>
<dbReference type="GO" id="GO:0006123">
    <property type="term" value="P:mitochondrial electron transport, cytochrome c to oxygen"/>
    <property type="evidence" value="ECO:0007669"/>
    <property type="project" value="InterPro"/>
</dbReference>
<evidence type="ECO:0000313" key="11">
    <source>
        <dbReference type="EMBL" id="CAB0001609.1"/>
    </source>
</evidence>
<comment type="pathway">
    <text evidence="10">Energy metabolism; oxidative phosphorylation.</text>
</comment>
<evidence type="ECO:0000256" key="1">
    <source>
        <dbReference type="ARBA" id="ARBA00004434"/>
    </source>
</evidence>
<dbReference type="InterPro" id="IPR036639">
    <property type="entry name" value="Cyt_c_oxidase_su4_sf"/>
</dbReference>
<keyword evidence="6" id="KW-1133">Transmembrane helix</keyword>
<evidence type="ECO:0000256" key="5">
    <source>
        <dbReference type="ARBA" id="ARBA00022946"/>
    </source>
</evidence>
<dbReference type="Pfam" id="PF02936">
    <property type="entry name" value="COX4"/>
    <property type="match status" value="1"/>
</dbReference>
<dbReference type="SUPFAM" id="SSF81406">
    <property type="entry name" value="Mitochondrial cytochrome c oxidase subunit IV"/>
    <property type="match status" value="1"/>
</dbReference>
<dbReference type="OrthoDB" id="186013at2759"/>
<organism evidence="11 12">
    <name type="scientific">Nesidiocoris tenuis</name>
    <dbReference type="NCBI Taxonomy" id="355587"/>
    <lineage>
        <taxon>Eukaryota</taxon>
        <taxon>Metazoa</taxon>
        <taxon>Ecdysozoa</taxon>
        <taxon>Arthropoda</taxon>
        <taxon>Hexapoda</taxon>
        <taxon>Insecta</taxon>
        <taxon>Pterygota</taxon>
        <taxon>Neoptera</taxon>
        <taxon>Paraneoptera</taxon>
        <taxon>Hemiptera</taxon>
        <taxon>Heteroptera</taxon>
        <taxon>Panheteroptera</taxon>
        <taxon>Cimicomorpha</taxon>
        <taxon>Miridae</taxon>
        <taxon>Dicyphina</taxon>
        <taxon>Nesidiocoris</taxon>
    </lineage>
</organism>
<dbReference type="GO" id="GO:0005743">
    <property type="term" value="C:mitochondrial inner membrane"/>
    <property type="evidence" value="ECO:0007669"/>
    <property type="project" value="UniProtKB-SubCell"/>
</dbReference>
<keyword evidence="7" id="KW-0560">Oxidoreductase</keyword>
<reference evidence="11 12" key="1">
    <citation type="submission" date="2020-02" db="EMBL/GenBank/DDBJ databases">
        <authorList>
            <person name="Ferguson B K."/>
        </authorList>
    </citation>
    <scope>NUCLEOTIDE SEQUENCE [LARGE SCALE GENOMIC DNA]</scope>
</reference>
<evidence type="ECO:0000256" key="7">
    <source>
        <dbReference type="ARBA" id="ARBA00023002"/>
    </source>
</evidence>
<protein>
    <recommendedName>
        <fullName evidence="10">Cytochrome c oxidase subunit 4</fullName>
    </recommendedName>
</protein>
<evidence type="ECO:0000256" key="4">
    <source>
        <dbReference type="ARBA" id="ARBA00022792"/>
    </source>
</evidence>
<dbReference type="Gene3D" id="1.10.442.10">
    <property type="entry name" value="Cytochrome c oxidase subunit IV"/>
    <property type="match status" value="1"/>
</dbReference>
<evidence type="ECO:0000256" key="3">
    <source>
        <dbReference type="ARBA" id="ARBA00022692"/>
    </source>
</evidence>
<dbReference type="GO" id="GO:0045277">
    <property type="term" value="C:respiratory chain complex IV"/>
    <property type="evidence" value="ECO:0007669"/>
    <property type="project" value="InterPro"/>
</dbReference>
<dbReference type="Proteomes" id="UP000479000">
    <property type="component" value="Unassembled WGS sequence"/>
</dbReference>
<gene>
    <name evidence="11" type="ORF">NTEN_LOCUS7396</name>
</gene>
<sequence>MLHVRRTAGKSVSSHLSVRSVSAAAAPTATIPKIYRPDKIGDREVVGYGANGRPIYIDTIMFPFPAIKFSRPTAEFKALEEKAKGDWKNMTIAEKKRLYRLNFCQTLAEVEAPTGELKSVIGFSLMWVSLALWLHLFVEWAKYSDGGKLPETFSEENQKAQLRRMLDLQVNPVSGISSKWDYEKNMWKKDVPKDA</sequence>
<dbReference type="InterPro" id="IPR004203">
    <property type="entry name" value="Cyt_c_oxidase_su4_fam"/>
</dbReference>
<dbReference type="EMBL" id="CADCXU010011189">
    <property type="protein sequence ID" value="CAB0001609.1"/>
    <property type="molecule type" value="Genomic_DNA"/>
</dbReference>
<evidence type="ECO:0000256" key="10">
    <source>
        <dbReference type="RuleBase" id="RU367145"/>
    </source>
</evidence>
<dbReference type="InterPro" id="IPR013288">
    <property type="entry name" value="Cyt_c_oxidase_su4"/>
</dbReference>
<keyword evidence="3" id="KW-0812">Transmembrane</keyword>
<keyword evidence="12" id="KW-1185">Reference proteome</keyword>
<dbReference type="PANTHER" id="PTHR10707">
    <property type="entry name" value="CYTOCHROME C OXIDASE SUBUNIT IV"/>
    <property type="match status" value="1"/>
</dbReference>
<keyword evidence="9" id="KW-0472">Membrane</keyword>
<dbReference type="GO" id="GO:0016491">
    <property type="term" value="F:oxidoreductase activity"/>
    <property type="evidence" value="ECO:0007669"/>
    <property type="project" value="UniProtKB-KW"/>
</dbReference>
<dbReference type="AlphaFoldDB" id="A0A6H5GIL5"/>
<dbReference type="PANTHER" id="PTHR10707:SF10">
    <property type="entry name" value="CYTOCHROME C OXIDASE SUBUNIT 4"/>
    <property type="match status" value="1"/>
</dbReference>
<evidence type="ECO:0000256" key="8">
    <source>
        <dbReference type="ARBA" id="ARBA00023128"/>
    </source>
</evidence>
<dbReference type="CDD" id="cd00922">
    <property type="entry name" value="Cyt_c_Oxidase_IV"/>
    <property type="match status" value="1"/>
</dbReference>
<dbReference type="FunFam" id="1.10.442.10:FF:000001">
    <property type="entry name" value="Cytochrome c oxidase subunit 4 isoform 1"/>
    <property type="match status" value="1"/>
</dbReference>
<dbReference type="PRINTS" id="PR01873">
    <property type="entry name" value="CYTCOXIDASE4"/>
</dbReference>